<gene>
    <name evidence="1" type="ORF">GLOTRDRAFT_134026</name>
</gene>
<accession>S7RD54</accession>
<evidence type="ECO:0000313" key="2">
    <source>
        <dbReference type="Proteomes" id="UP000030669"/>
    </source>
</evidence>
<dbReference type="KEGG" id="gtr:GLOTRDRAFT_134026"/>
<reference evidence="1 2" key="1">
    <citation type="journal article" date="2012" name="Science">
        <title>The Paleozoic origin of enzymatic lignin decomposition reconstructed from 31 fungal genomes.</title>
        <authorList>
            <person name="Floudas D."/>
            <person name="Binder M."/>
            <person name="Riley R."/>
            <person name="Barry K."/>
            <person name="Blanchette R.A."/>
            <person name="Henrissat B."/>
            <person name="Martinez A.T."/>
            <person name="Otillar R."/>
            <person name="Spatafora J.W."/>
            <person name="Yadav J.S."/>
            <person name="Aerts A."/>
            <person name="Benoit I."/>
            <person name="Boyd A."/>
            <person name="Carlson A."/>
            <person name="Copeland A."/>
            <person name="Coutinho P.M."/>
            <person name="de Vries R.P."/>
            <person name="Ferreira P."/>
            <person name="Findley K."/>
            <person name="Foster B."/>
            <person name="Gaskell J."/>
            <person name="Glotzer D."/>
            <person name="Gorecki P."/>
            <person name="Heitman J."/>
            <person name="Hesse C."/>
            <person name="Hori C."/>
            <person name="Igarashi K."/>
            <person name="Jurgens J.A."/>
            <person name="Kallen N."/>
            <person name="Kersten P."/>
            <person name="Kohler A."/>
            <person name="Kuees U."/>
            <person name="Kumar T.K.A."/>
            <person name="Kuo A."/>
            <person name="LaButti K."/>
            <person name="Larrondo L.F."/>
            <person name="Lindquist E."/>
            <person name="Ling A."/>
            <person name="Lombard V."/>
            <person name="Lucas S."/>
            <person name="Lundell T."/>
            <person name="Martin R."/>
            <person name="McLaughlin D.J."/>
            <person name="Morgenstern I."/>
            <person name="Morin E."/>
            <person name="Murat C."/>
            <person name="Nagy L.G."/>
            <person name="Nolan M."/>
            <person name="Ohm R.A."/>
            <person name="Patyshakuliyeva A."/>
            <person name="Rokas A."/>
            <person name="Ruiz-Duenas F.J."/>
            <person name="Sabat G."/>
            <person name="Salamov A."/>
            <person name="Samejima M."/>
            <person name="Schmutz J."/>
            <person name="Slot J.C."/>
            <person name="St John F."/>
            <person name="Stenlid J."/>
            <person name="Sun H."/>
            <person name="Sun S."/>
            <person name="Syed K."/>
            <person name="Tsang A."/>
            <person name="Wiebenga A."/>
            <person name="Young D."/>
            <person name="Pisabarro A."/>
            <person name="Eastwood D.C."/>
            <person name="Martin F."/>
            <person name="Cullen D."/>
            <person name="Grigoriev I.V."/>
            <person name="Hibbett D.S."/>
        </authorList>
    </citation>
    <scope>NUCLEOTIDE SEQUENCE [LARGE SCALE GENOMIC DNA]</scope>
    <source>
        <strain evidence="1 2">ATCC 11539</strain>
    </source>
</reference>
<protein>
    <recommendedName>
        <fullName evidence="3">F-box domain-containing protein</fullName>
    </recommendedName>
</protein>
<sequence>MLLIHLPPETLYQIACSCPGRQDVVSLALSCKYLYEIASRGPLQYFDIRSRLQSPALWSRLSDPDNLKAHLVHSLTILHDFYGDDVNAYLVNEDVPVQERVPEQYRREPDTWLVKYSSIEELRKDERALISALKRMVNLRRFRWFRYYSPESKGEWDLWRTINELGNVDEIDIVDLLPAPWPGVTSFELPFIVESPSFWSLRGVTSFTFRADGPERDGSSVDLTPMYQMLVDCPHLKNLSMDVGVLLVQSADMLLQHGTWPNLSSIRMFGFTCYLAIITQFLNRHPALEQAKLPHPQVVLPLEDCMLSDGALPNLSSLEYQAGTAAAILQNPTAAQNLRNIAGINLRDMCRLEKRNGDPWDRVLALWRAHLIEGIKMRPSISSLKLLSYQPSYLLKLAGLAPQLTELDLDLFEDDFDPNPLTNYITECSPSEGDT</sequence>
<keyword evidence="2" id="KW-1185">Reference proteome</keyword>
<dbReference type="GeneID" id="19302895"/>
<dbReference type="HOGENOM" id="CLU_041570_0_0_1"/>
<evidence type="ECO:0008006" key="3">
    <source>
        <dbReference type="Google" id="ProtNLM"/>
    </source>
</evidence>
<dbReference type="EMBL" id="KB469317">
    <property type="protein sequence ID" value="EPQ50359.1"/>
    <property type="molecule type" value="Genomic_DNA"/>
</dbReference>
<evidence type="ECO:0000313" key="1">
    <source>
        <dbReference type="EMBL" id="EPQ50359.1"/>
    </source>
</evidence>
<dbReference type="Proteomes" id="UP000030669">
    <property type="component" value="Unassembled WGS sequence"/>
</dbReference>
<organism evidence="1 2">
    <name type="scientific">Gloeophyllum trabeum (strain ATCC 11539 / FP-39264 / Madison 617)</name>
    <name type="common">Brown rot fungus</name>
    <dbReference type="NCBI Taxonomy" id="670483"/>
    <lineage>
        <taxon>Eukaryota</taxon>
        <taxon>Fungi</taxon>
        <taxon>Dikarya</taxon>
        <taxon>Basidiomycota</taxon>
        <taxon>Agaricomycotina</taxon>
        <taxon>Agaricomycetes</taxon>
        <taxon>Gloeophyllales</taxon>
        <taxon>Gloeophyllaceae</taxon>
        <taxon>Gloeophyllum</taxon>
    </lineage>
</organism>
<dbReference type="OMA" id="ESPMACF"/>
<dbReference type="OrthoDB" id="3036354at2759"/>
<name>S7RD54_GLOTA</name>
<proteinExistence type="predicted"/>
<dbReference type="AlphaFoldDB" id="S7RD54"/>
<dbReference type="RefSeq" id="XP_007871193.1">
    <property type="nucleotide sequence ID" value="XM_007873002.1"/>
</dbReference>